<evidence type="ECO:0000313" key="1">
    <source>
        <dbReference type="EMBL" id="KAH7994635.1"/>
    </source>
</evidence>
<protein>
    <submittedName>
        <fullName evidence="1">DEP domain-containing protein 1B</fullName>
    </submittedName>
</protein>
<keyword evidence="2" id="KW-1185">Reference proteome</keyword>
<gene>
    <name evidence="1" type="primary">DEPDC1B_2</name>
    <name evidence="1" type="ORF">K3G42_012517</name>
</gene>
<accession>A0ACB8EPN2</accession>
<dbReference type="Proteomes" id="UP000827872">
    <property type="component" value="Linkage Group LG07"/>
</dbReference>
<reference evidence="1" key="1">
    <citation type="submission" date="2021-08" db="EMBL/GenBank/DDBJ databases">
        <title>The first chromosome-level gecko genome reveals the dynamic sex chromosomes of Neotropical dwarf geckos (Sphaerodactylidae: Sphaerodactylus).</title>
        <authorList>
            <person name="Pinto B.J."/>
            <person name="Keating S.E."/>
            <person name="Gamble T."/>
        </authorList>
    </citation>
    <scope>NUCLEOTIDE SEQUENCE</scope>
    <source>
        <strain evidence="1">TG3544</strain>
    </source>
</reference>
<evidence type="ECO:0000313" key="2">
    <source>
        <dbReference type="Proteomes" id="UP000827872"/>
    </source>
</evidence>
<proteinExistence type="predicted"/>
<dbReference type="EMBL" id="CM037620">
    <property type="protein sequence ID" value="KAH7994635.1"/>
    <property type="molecule type" value="Genomic_DNA"/>
</dbReference>
<organism evidence="1 2">
    <name type="scientific">Sphaerodactylus townsendi</name>
    <dbReference type="NCBI Taxonomy" id="933632"/>
    <lineage>
        <taxon>Eukaryota</taxon>
        <taxon>Metazoa</taxon>
        <taxon>Chordata</taxon>
        <taxon>Craniata</taxon>
        <taxon>Vertebrata</taxon>
        <taxon>Euteleostomi</taxon>
        <taxon>Lepidosauria</taxon>
        <taxon>Squamata</taxon>
        <taxon>Bifurcata</taxon>
        <taxon>Gekkota</taxon>
        <taxon>Sphaerodactylidae</taxon>
        <taxon>Sphaerodactylus</taxon>
    </lineage>
</organism>
<name>A0ACB8EPN2_9SAUR</name>
<sequence length="134" mass="15620">MEPRLVGPGPYRATRLPCEVGTEGWPSLASMLGFSCGVPGYQEPKWNETIELFRGGMPLRKHRCHFRSYERCFTASEAVDWLHSLLRHNQNFSPEVSRTQTVQLLKKFLKNHVIEDIKGRWGKEDFEDNSHLYR</sequence>
<comment type="caution">
    <text evidence="1">The sequence shown here is derived from an EMBL/GenBank/DDBJ whole genome shotgun (WGS) entry which is preliminary data.</text>
</comment>